<dbReference type="GO" id="GO:0005634">
    <property type="term" value="C:nucleus"/>
    <property type="evidence" value="ECO:0007669"/>
    <property type="project" value="TreeGrafter"/>
</dbReference>
<feature type="region of interest" description="Disordered" evidence="2">
    <location>
        <begin position="491"/>
        <end position="540"/>
    </location>
</feature>
<feature type="region of interest" description="Disordered" evidence="2">
    <location>
        <begin position="156"/>
        <end position="185"/>
    </location>
</feature>
<evidence type="ECO:0000256" key="2">
    <source>
        <dbReference type="SAM" id="MobiDB-lite"/>
    </source>
</evidence>
<sequence>MSDIKRIQLTAVPATQHEKKTKRKTKTFRFELSLGESNAETCPEYSFAELIKNEKTAVDDDPFNDGVDDREVAAIAQRFEAKYGPKSANSGKKKRTQSMDDYYDLGDGYDVDDPFIDNTEAYDEVIPSTMTTRHGGFYINQGQLDFRSLSDDSHQVFASPNSTPVAKKKKKKKGVLNSDSEEENGEALVKMYKAMKRKKRLDLESKALEKKKKKLSDGSDGEPIKKIRKKNPLKLKKKLSRQREAFTEPAAPSSPGKIPTPMATNSAAIPDTSTSATSTATSATSGVETAASSYVSGSIVTTAAATFQAATSTTIIKLTAPSTTETMANGISSNKQEGLTKPGVDSQEEKSETFSQDVMKDESSSKSGDEAKGEQQAGDKNTQLPSQLPAELLNSIESIKKYAKENTEGNRKFFSPEINKLLLDIELGSYGLAWGSRTAIFGHLGEHLPCGKPALQRRAKKLREEDLLQEPIQRLKKAIDAVMPGLQEQHNQEVLKAKSEAKKANATDGPKEEASTESEEDETKQDTTSKKPKRPKRKFQWTTETRQCLVEIVSLKLKAFKSRNQTEEEYIKAFLESAIKPLWPAGWMTTRILLKESKVCREDLDKTGNPQQGKEKSVSHVGKSPPSVFTAANVTSSAANVSPSQPHVCKTEDVVEISGPDRSETEPTSKDVERKGAPGASDTVVIHLPGSTNVASSPRSNVPSSTHPKLSLPPVEVIDITDSPVKPASLPLPGSSVDKFLTSQKKGQQPQQQKTSPQFQPQWAHSPHLSQSSLIQREKTQQQQQQQQRKQPPHSVSTLSVPSKLQPSATQAISGATKLADNSNPGYANNPHSMYLPFVVVKPVSLGPGQQQHKVTATKSLIQSSPNVTSPVSISTKSVNLAHGQTKPAHLISTPVSFSQNTSAQACLGQGGSDSSKFSQQRKVQAGLGSDSSPLLQAGTMSRNGAQQLKAVTILGTSTSHSSDRLQYTQAGNRANNPQPYRSQQSNMGLNTGHSRSDQPGIAPKLSPHSGMASFKSVEARQGASRTMQQGGDASSLRQAQKTSPGSSRPSAQLGSRVSSPSPTKQPFQPEQLSPSSRGSNSCSPQQQASPREASTKMSLFEQLQSQIRSQDAVEGQALKILAMARNLQGTESFSEGESQPKPLSPFVRMQEPLSTKPSVISSSDSREHSGTKIQPAPYEDLLKLRESMGCRAKGGASLQSSKIGSGSSSPRQAGQSQISPKIKSPLMGPADAARLVPTAKPQQRVISKDQKNIFAELQKSVHSTEKPTHAGSKSYSSPPFAPPKPAVHQGSLPGNKELSLNQGLAVTQESGGFVFTGLVQNEASLSIEGNNLAKSILKAGSIGKVCSQPQIYMANQIKESPPCMPHSKNQAQSGGLNTSQQ</sequence>
<feature type="compositionally biased region" description="Low complexity" evidence="2">
    <location>
        <begin position="1198"/>
        <end position="1210"/>
    </location>
</feature>
<evidence type="ECO:0000313" key="6">
    <source>
        <dbReference type="Proteomes" id="UP000735302"/>
    </source>
</evidence>
<feature type="compositionally biased region" description="Basic residues" evidence="2">
    <location>
        <begin position="226"/>
        <end position="240"/>
    </location>
</feature>
<dbReference type="Proteomes" id="UP000735302">
    <property type="component" value="Unassembled WGS sequence"/>
</dbReference>
<feature type="compositionally biased region" description="Low complexity" evidence="2">
    <location>
        <begin position="1074"/>
        <end position="1084"/>
    </location>
</feature>
<accession>A0AAV3Y7G3</accession>
<reference evidence="5 6" key="1">
    <citation type="journal article" date="2021" name="Elife">
        <title>Chloroplast acquisition without the gene transfer in kleptoplastic sea slugs, Plakobranchus ocellatus.</title>
        <authorList>
            <person name="Maeda T."/>
            <person name="Takahashi S."/>
            <person name="Yoshida T."/>
            <person name="Shimamura S."/>
            <person name="Takaki Y."/>
            <person name="Nagai Y."/>
            <person name="Toyoda A."/>
            <person name="Suzuki Y."/>
            <person name="Arimoto A."/>
            <person name="Ishii H."/>
            <person name="Satoh N."/>
            <person name="Nishiyama T."/>
            <person name="Hasebe M."/>
            <person name="Maruyama T."/>
            <person name="Minagawa J."/>
            <person name="Obokata J."/>
            <person name="Shigenobu S."/>
        </authorList>
    </citation>
    <scope>NUCLEOTIDE SEQUENCE [LARGE SCALE GENOMIC DNA]</scope>
</reference>
<feature type="domain" description="Ubinuclein middle" evidence="4">
    <location>
        <begin position="384"/>
        <end position="595"/>
    </location>
</feature>
<feature type="compositionally biased region" description="Polar residues" evidence="2">
    <location>
        <begin position="971"/>
        <end position="994"/>
    </location>
</feature>
<feature type="region of interest" description="Disordered" evidence="2">
    <location>
        <begin position="604"/>
        <end position="813"/>
    </location>
</feature>
<comment type="caution">
    <text evidence="5">The sequence shown here is derived from an EMBL/GenBank/DDBJ whole genome shotgun (WGS) entry which is preliminary data.</text>
</comment>
<feature type="region of interest" description="Disordered" evidence="2">
    <location>
        <begin position="971"/>
        <end position="1101"/>
    </location>
</feature>
<dbReference type="InterPro" id="IPR014840">
    <property type="entry name" value="HRD"/>
</dbReference>
<feature type="compositionally biased region" description="Polar residues" evidence="2">
    <location>
        <begin position="1368"/>
        <end position="1382"/>
    </location>
</feature>
<feature type="compositionally biased region" description="Basic and acidic residues" evidence="2">
    <location>
        <begin position="491"/>
        <end position="514"/>
    </location>
</feature>
<feature type="region of interest" description="Disordered" evidence="2">
    <location>
        <begin position="1132"/>
        <end position="1180"/>
    </location>
</feature>
<organism evidence="5 6">
    <name type="scientific">Plakobranchus ocellatus</name>
    <dbReference type="NCBI Taxonomy" id="259542"/>
    <lineage>
        <taxon>Eukaryota</taxon>
        <taxon>Metazoa</taxon>
        <taxon>Spiralia</taxon>
        <taxon>Lophotrochozoa</taxon>
        <taxon>Mollusca</taxon>
        <taxon>Gastropoda</taxon>
        <taxon>Heterobranchia</taxon>
        <taxon>Euthyneura</taxon>
        <taxon>Panpulmonata</taxon>
        <taxon>Sacoglossa</taxon>
        <taxon>Placobranchoidea</taxon>
        <taxon>Plakobranchidae</taxon>
        <taxon>Plakobranchus</taxon>
    </lineage>
</organism>
<feature type="compositionally biased region" description="Low complexity" evidence="2">
    <location>
        <begin position="744"/>
        <end position="762"/>
    </location>
</feature>
<feature type="compositionally biased region" description="Basic residues" evidence="2">
    <location>
        <begin position="530"/>
        <end position="539"/>
    </location>
</feature>
<dbReference type="PANTHER" id="PTHR21669">
    <property type="entry name" value="CAPZ-INTERACTING PROTEIN AND RELATED PROTEINS"/>
    <property type="match status" value="1"/>
</dbReference>
<protein>
    <submittedName>
        <fullName evidence="5">Ubinuclein-2</fullName>
    </submittedName>
</protein>
<dbReference type="Pfam" id="PF08729">
    <property type="entry name" value="HUN"/>
    <property type="match status" value="1"/>
</dbReference>
<keyword evidence="6" id="KW-1185">Reference proteome</keyword>
<feature type="compositionally biased region" description="Polar residues" evidence="2">
    <location>
        <begin position="1024"/>
        <end position="1073"/>
    </location>
</feature>
<feature type="region of interest" description="Disordered" evidence="2">
    <location>
        <begin position="1358"/>
        <end position="1382"/>
    </location>
</feature>
<evidence type="ECO:0000259" key="3">
    <source>
        <dbReference type="Pfam" id="PF08729"/>
    </source>
</evidence>
<name>A0AAV3Y7G3_9GAST</name>
<evidence type="ECO:0000256" key="1">
    <source>
        <dbReference type="ARBA" id="ARBA00022553"/>
    </source>
</evidence>
<feature type="domain" description="Hpc2-related" evidence="3">
    <location>
        <begin position="94"/>
        <end position="145"/>
    </location>
</feature>
<dbReference type="EMBL" id="BLXT01000540">
    <property type="protein sequence ID" value="GFN78051.1"/>
    <property type="molecule type" value="Genomic_DNA"/>
</dbReference>
<feature type="region of interest" description="Disordered" evidence="2">
    <location>
        <begin position="1"/>
        <end position="23"/>
    </location>
</feature>
<proteinExistence type="predicted"/>
<feature type="compositionally biased region" description="Polar residues" evidence="2">
    <location>
        <begin position="1211"/>
        <end position="1220"/>
    </location>
</feature>
<dbReference type="GO" id="GO:0006325">
    <property type="term" value="P:chromatin organization"/>
    <property type="evidence" value="ECO:0007669"/>
    <property type="project" value="TreeGrafter"/>
</dbReference>
<feature type="compositionally biased region" description="Basic and acidic residues" evidence="2">
    <location>
        <begin position="649"/>
        <end position="676"/>
    </location>
</feature>
<dbReference type="PANTHER" id="PTHR21669:SF28">
    <property type="entry name" value="YEMANUCLEIN"/>
    <property type="match status" value="1"/>
</dbReference>
<feature type="compositionally biased region" description="Basic and acidic residues" evidence="2">
    <location>
        <begin position="347"/>
        <end position="373"/>
    </location>
</feature>
<feature type="compositionally biased region" description="Polar residues" evidence="2">
    <location>
        <begin position="1153"/>
        <end position="1164"/>
    </location>
</feature>
<feature type="region of interest" description="Disordered" evidence="2">
    <location>
        <begin position="324"/>
        <end position="387"/>
    </location>
</feature>
<evidence type="ECO:0000259" key="4">
    <source>
        <dbReference type="Pfam" id="PF14075"/>
    </source>
</evidence>
<feature type="compositionally biased region" description="Polar residues" evidence="2">
    <location>
        <begin position="324"/>
        <end position="337"/>
    </location>
</feature>
<feature type="compositionally biased region" description="Polar residues" evidence="2">
    <location>
        <begin position="794"/>
        <end position="813"/>
    </location>
</feature>
<gene>
    <name evidence="5" type="ORF">PoB_000455700</name>
</gene>
<evidence type="ECO:0000313" key="5">
    <source>
        <dbReference type="EMBL" id="GFN78051.1"/>
    </source>
</evidence>
<keyword evidence="1" id="KW-0597">Phosphoprotein</keyword>
<dbReference type="InterPro" id="IPR026947">
    <property type="entry name" value="UBN_middle_dom"/>
</dbReference>
<feature type="compositionally biased region" description="Low complexity" evidence="2">
    <location>
        <begin position="627"/>
        <end position="642"/>
    </location>
</feature>
<dbReference type="Pfam" id="PF14075">
    <property type="entry name" value="UBN_AB"/>
    <property type="match status" value="1"/>
</dbReference>
<feature type="region of interest" description="Disordered" evidence="2">
    <location>
        <begin position="1193"/>
        <end position="1229"/>
    </location>
</feature>
<feature type="region of interest" description="Disordered" evidence="2">
    <location>
        <begin position="207"/>
        <end position="292"/>
    </location>
</feature>
<feature type="compositionally biased region" description="Low complexity" evidence="2">
    <location>
        <begin position="266"/>
        <end position="292"/>
    </location>
</feature>
<feature type="compositionally biased region" description="Polar residues" evidence="2">
    <location>
        <begin position="690"/>
        <end position="708"/>
    </location>
</feature>
<feature type="region of interest" description="Disordered" evidence="2">
    <location>
        <begin position="1261"/>
        <end position="1297"/>
    </location>
</feature>